<comment type="caution">
    <text evidence="1">The sequence shown here is derived from an EMBL/GenBank/DDBJ whole genome shotgun (WGS) entry which is preliminary data.</text>
</comment>
<gene>
    <name evidence="1" type="ORF">DFH07DRAFT_784160</name>
</gene>
<dbReference type="AlphaFoldDB" id="A0AAD7HJ52"/>
<proteinExistence type="predicted"/>
<protein>
    <recommendedName>
        <fullName evidence="3">F-box domain-containing protein</fullName>
    </recommendedName>
</protein>
<organism evidence="1 2">
    <name type="scientific">Mycena maculata</name>
    <dbReference type="NCBI Taxonomy" id="230809"/>
    <lineage>
        <taxon>Eukaryota</taxon>
        <taxon>Fungi</taxon>
        <taxon>Dikarya</taxon>
        <taxon>Basidiomycota</taxon>
        <taxon>Agaricomycotina</taxon>
        <taxon>Agaricomycetes</taxon>
        <taxon>Agaricomycetidae</taxon>
        <taxon>Agaricales</taxon>
        <taxon>Marasmiineae</taxon>
        <taxon>Mycenaceae</taxon>
        <taxon>Mycena</taxon>
    </lineage>
</organism>
<dbReference type="EMBL" id="JARJLG010000270">
    <property type="protein sequence ID" value="KAJ7721243.1"/>
    <property type="molecule type" value="Genomic_DNA"/>
</dbReference>
<accession>A0AAD7HJ52</accession>
<sequence length="443" mass="49648">MCTPLGFDDLRDPDCIFTPEDEVDRVGKKHLFLLSQVCSNWHYIVMHAAVLWSVIVVDMTMWKAPPAMLIDLVSTSLARSRDHPLRIEVASGDEADSCSRLMLEMIGQHARRWRHFRLYCELSSFHFIMTGTKGNLPLLQTLDVANHGEEWTELGVFAVAPRLHTVTFQGSDTRIPSVPWHQLRHFDITSETVNSLALLPRLPSGASVSVCISWQDPPVDLPPITSPISALTLVLDYDPPNAFLAQVLGSLSLPRLTLLALKSGVYEVDSLLDWNQTQFQAFAKSHGGLTVLEIEVKIEDVEILECLSLLPVLEQLSVSDCSDGNHTCITNKFFLGFVWTSQRTCIAPRLTSICLTSLLAFHETSCQTFVQSRLRPGFPPFTFRLYWIRNKSSSQACPNLVEDLVEWALDRQNGQLNFVLAESCTYISSGDYSCGQAKSTKYL</sequence>
<name>A0AAD7HJ52_9AGAR</name>
<evidence type="ECO:0000313" key="2">
    <source>
        <dbReference type="Proteomes" id="UP001215280"/>
    </source>
</evidence>
<evidence type="ECO:0000313" key="1">
    <source>
        <dbReference type="EMBL" id="KAJ7721243.1"/>
    </source>
</evidence>
<keyword evidence="2" id="KW-1185">Reference proteome</keyword>
<dbReference type="Proteomes" id="UP001215280">
    <property type="component" value="Unassembled WGS sequence"/>
</dbReference>
<evidence type="ECO:0008006" key="3">
    <source>
        <dbReference type="Google" id="ProtNLM"/>
    </source>
</evidence>
<reference evidence="1" key="1">
    <citation type="submission" date="2023-03" db="EMBL/GenBank/DDBJ databases">
        <title>Massive genome expansion in bonnet fungi (Mycena s.s.) driven by repeated elements and novel gene families across ecological guilds.</title>
        <authorList>
            <consortium name="Lawrence Berkeley National Laboratory"/>
            <person name="Harder C.B."/>
            <person name="Miyauchi S."/>
            <person name="Viragh M."/>
            <person name="Kuo A."/>
            <person name="Thoen E."/>
            <person name="Andreopoulos B."/>
            <person name="Lu D."/>
            <person name="Skrede I."/>
            <person name="Drula E."/>
            <person name="Henrissat B."/>
            <person name="Morin E."/>
            <person name="Kohler A."/>
            <person name="Barry K."/>
            <person name="LaButti K."/>
            <person name="Morin E."/>
            <person name="Salamov A."/>
            <person name="Lipzen A."/>
            <person name="Mereny Z."/>
            <person name="Hegedus B."/>
            <person name="Baldrian P."/>
            <person name="Stursova M."/>
            <person name="Weitz H."/>
            <person name="Taylor A."/>
            <person name="Grigoriev I.V."/>
            <person name="Nagy L.G."/>
            <person name="Martin F."/>
            <person name="Kauserud H."/>
        </authorList>
    </citation>
    <scope>NUCLEOTIDE SEQUENCE</scope>
    <source>
        <strain evidence="1">CBHHK188m</strain>
    </source>
</reference>